<evidence type="ECO:0000256" key="1">
    <source>
        <dbReference type="ARBA" id="ARBA00022730"/>
    </source>
</evidence>
<dbReference type="PANTHER" id="PTHR33284">
    <property type="entry name" value="RIBOSOMAL PROTEIN L25/GLN-TRNA SYNTHETASE, ANTI-CODON-BINDING DOMAIN-CONTAINING PROTEIN"/>
    <property type="match status" value="1"/>
</dbReference>
<name>A0ABX1N0W8_9RHOO</name>
<dbReference type="HAMAP" id="MF_01334">
    <property type="entry name" value="Ribosomal_bL25_CTC"/>
    <property type="match status" value="1"/>
</dbReference>
<dbReference type="GO" id="GO:0005840">
    <property type="term" value="C:ribosome"/>
    <property type="evidence" value="ECO:0007669"/>
    <property type="project" value="UniProtKB-KW"/>
</dbReference>
<dbReference type="InterPro" id="IPR001021">
    <property type="entry name" value="Ribosomal_bL25_long"/>
</dbReference>
<comment type="similarity">
    <text evidence="5">Belongs to the bacterial ribosomal protein bL25 family. CTC subfamily.</text>
</comment>
<reference evidence="8" key="1">
    <citation type="submission" date="2019-12" db="EMBL/GenBank/DDBJ databases">
        <title>Comparative genomics gives insights into the taxonomy of the Azoarcus-Aromatoleum group and reveals separate origins of nif in the plant-associated Azoarcus and non-plant-associated Aromatoleum sub-groups.</title>
        <authorList>
            <person name="Lafos M."/>
            <person name="Maluk M."/>
            <person name="Batista M."/>
            <person name="Junghare M."/>
            <person name="Carmona M."/>
            <person name="Faoro H."/>
            <person name="Cruz L.M."/>
            <person name="Battistoni F."/>
            <person name="De Souza E."/>
            <person name="Pedrosa F."/>
            <person name="Chen W.-M."/>
            <person name="Poole P.S."/>
            <person name="Dixon R.A."/>
            <person name="James E.K."/>
        </authorList>
    </citation>
    <scope>NUCLEOTIDE SEQUENCE</scope>
    <source>
        <strain evidence="8">U120</strain>
    </source>
</reference>
<dbReference type="Pfam" id="PF01386">
    <property type="entry name" value="Ribosomal_L25p"/>
    <property type="match status" value="1"/>
</dbReference>
<dbReference type="InterPro" id="IPR011035">
    <property type="entry name" value="Ribosomal_bL25/Gln-tRNA_synth"/>
</dbReference>
<evidence type="ECO:0000259" key="7">
    <source>
        <dbReference type="Pfam" id="PF14693"/>
    </source>
</evidence>
<dbReference type="Gene3D" id="2.40.240.10">
    <property type="entry name" value="Ribosomal Protein L25, Chain P"/>
    <property type="match status" value="1"/>
</dbReference>
<dbReference type="EMBL" id="WTVH01000007">
    <property type="protein sequence ID" value="NMF92728.1"/>
    <property type="molecule type" value="Genomic_DNA"/>
</dbReference>
<gene>
    <name evidence="5" type="primary">rplY</name>
    <name evidence="5" type="synonym">ctc</name>
    <name evidence="8" type="ORF">GO608_05225</name>
</gene>
<dbReference type="InterPro" id="IPR037121">
    <property type="entry name" value="Ribosomal_bL25_C"/>
</dbReference>
<dbReference type="NCBIfam" id="TIGR00731">
    <property type="entry name" value="bL25_bact_ctc"/>
    <property type="match status" value="1"/>
</dbReference>
<sequence>MQIEFKATQRVEQGTGASRRLRRAGQIPGIIYGADADAQAITVDHNELYHLLKKETFHASVLGIEIEGAKQTVVLRDVQWHPYKQQVLHLDFQRVDAGHKLHLKVPLHFINNDTNPAVKLGGCMISHTMTELDVACLPANLPEFIEVDLQTLEAGQSIHVSQLNLPEGVEVVHHGEGDPVVATALMVKGGAAEAAEGEAAA</sequence>
<evidence type="ECO:0000313" key="8">
    <source>
        <dbReference type="EMBL" id="NMF92728.1"/>
    </source>
</evidence>
<keyword evidence="9" id="KW-1185">Reference proteome</keyword>
<keyword evidence="3 5" id="KW-0689">Ribosomal protein</keyword>
<keyword evidence="2 5" id="KW-0694">RNA-binding</keyword>
<dbReference type="SUPFAM" id="SSF50715">
    <property type="entry name" value="Ribosomal protein L25-like"/>
    <property type="match status" value="1"/>
</dbReference>
<evidence type="ECO:0000313" key="9">
    <source>
        <dbReference type="Proteomes" id="UP000601990"/>
    </source>
</evidence>
<dbReference type="InterPro" id="IPR020930">
    <property type="entry name" value="Ribosomal_uL5_bac-type"/>
</dbReference>
<comment type="function">
    <text evidence="5">This is one of the proteins that binds to the 5S RNA in the ribosome where it forms part of the central protuberance.</text>
</comment>
<comment type="subunit">
    <text evidence="5">Part of the 50S ribosomal subunit; part of the 5S rRNA/L5/L18/L25 subcomplex. Contacts the 5S rRNA. Binds to the 5S rRNA independently of L5 and L18.</text>
</comment>
<feature type="domain" description="Large ribosomal subunit protein bL25 beta" evidence="7">
    <location>
        <begin position="100"/>
        <end position="184"/>
    </location>
</feature>
<keyword evidence="1 5" id="KW-0699">rRNA-binding</keyword>
<dbReference type="Gene3D" id="2.170.120.20">
    <property type="entry name" value="Ribosomal protein L25, beta domain"/>
    <property type="match status" value="1"/>
</dbReference>
<evidence type="ECO:0000259" key="6">
    <source>
        <dbReference type="Pfam" id="PF01386"/>
    </source>
</evidence>
<protein>
    <recommendedName>
        <fullName evidence="5">Large ribosomal subunit protein bL25</fullName>
    </recommendedName>
    <alternativeName>
        <fullName evidence="5">General stress protein CTC</fullName>
    </alternativeName>
</protein>
<dbReference type="PANTHER" id="PTHR33284:SF1">
    <property type="entry name" value="RIBOSOMAL PROTEIN L25_GLN-TRNA SYNTHETASE, ANTI-CODON-BINDING DOMAIN-CONTAINING PROTEIN"/>
    <property type="match status" value="1"/>
</dbReference>
<dbReference type="InterPro" id="IPR020056">
    <property type="entry name" value="Rbsml_bL25/Gln-tRNA_synth_N"/>
</dbReference>
<accession>A0ABX1N0W8</accession>
<dbReference type="NCBIfam" id="NF004130">
    <property type="entry name" value="PRK05618.1-5"/>
    <property type="match status" value="1"/>
</dbReference>
<organism evidence="8 9">
    <name type="scientific">Aromatoleum buckelii</name>
    <dbReference type="NCBI Taxonomy" id="200254"/>
    <lineage>
        <taxon>Bacteria</taxon>
        <taxon>Pseudomonadati</taxon>
        <taxon>Pseudomonadota</taxon>
        <taxon>Betaproteobacteria</taxon>
        <taxon>Rhodocyclales</taxon>
        <taxon>Rhodocyclaceae</taxon>
        <taxon>Aromatoleum</taxon>
    </lineage>
</organism>
<dbReference type="Pfam" id="PF14693">
    <property type="entry name" value="Ribosomal_TL5_C"/>
    <property type="match status" value="1"/>
</dbReference>
<evidence type="ECO:0000256" key="2">
    <source>
        <dbReference type="ARBA" id="ARBA00022884"/>
    </source>
</evidence>
<comment type="caution">
    <text evidence="8">The sequence shown here is derived from an EMBL/GenBank/DDBJ whole genome shotgun (WGS) entry which is preliminary data.</text>
</comment>
<dbReference type="Proteomes" id="UP000601990">
    <property type="component" value="Unassembled WGS sequence"/>
</dbReference>
<evidence type="ECO:0000256" key="3">
    <source>
        <dbReference type="ARBA" id="ARBA00022980"/>
    </source>
</evidence>
<dbReference type="NCBIfam" id="NF004612">
    <property type="entry name" value="PRK05943.1"/>
    <property type="match status" value="1"/>
</dbReference>
<dbReference type="InterPro" id="IPR029751">
    <property type="entry name" value="Ribosomal_L25_dom"/>
</dbReference>
<dbReference type="CDD" id="cd00495">
    <property type="entry name" value="Ribosomal_L25_TL5_CTC"/>
    <property type="match status" value="1"/>
</dbReference>
<dbReference type="HAMAP" id="MF_01336">
    <property type="entry name" value="Ribosomal_bL25"/>
    <property type="match status" value="1"/>
</dbReference>
<dbReference type="InterPro" id="IPR020055">
    <property type="entry name" value="Ribosomal_bL25_short"/>
</dbReference>
<proteinExistence type="inferred from homology"/>
<dbReference type="InterPro" id="IPR020057">
    <property type="entry name" value="Ribosomal_bL25_b-dom"/>
</dbReference>
<dbReference type="NCBIfam" id="NF004128">
    <property type="entry name" value="PRK05618.1-2"/>
    <property type="match status" value="1"/>
</dbReference>
<evidence type="ECO:0000256" key="5">
    <source>
        <dbReference type="HAMAP-Rule" id="MF_01334"/>
    </source>
</evidence>
<evidence type="ECO:0000256" key="4">
    <source>
        <dbReference type="ARBA" id="ARBA00023274"/>
    </source>
</evidence>
<keyword evidence="4 5" id="KW-0687">Ribonucleoprotein</keyword>
<feature type="domain" description="Large ribosomal subunit protein bL25 L25" evidence="6">
    <location>
        <begin position="6"/>
        <end position="92"/>
    </location>
</feature>
<dbReference type="RefSeq" id="WP_169198030.1">
    <property type="nucleotide sequence ID" value="NZ_WTVH02000010.1"/>
</dbReference>